<evidence type="ECO:0000313" key="3">
    <source>
        <dbReference type="EMBL" id="TRM65626.1"/>
    </source>
</evidence>
<evidence type="ECO:0000256" key="1">
    <source>
        <dbReference type="SAM" id="MobiDB-lite"/>
    </source>
</evidence>
<evidence type="ECO:0000256" key="2">
    <source>
        <dbReference type="SAM" id="SignalP"/>
    </source>
</evidence>
<proteinExistence type="predicted"/>
<accession>A0A550CLF1</accession>
<organism evidence="3 4">
    <name type="scientific">Schizophyllum amplum</name>
    <dbReference type="NCBI Taxonomy" id="97359"/>
    <lineage>
        <taxon>Eukaryota</taxon>
        <taxon>Fungi</taxon>
        <taxon>Dikarya</taxon>
        <taxon>Basidiomycota</taxon>
        <taxon>Agaricomycotina</taxon>
        <taxon>Agaricomycetes</taxon>
        <taxon>Agaricomycetidae</taxon>
        <taxon>Agaricales</taxon>
        <taxon>Schizophyllaceae</taxon>
        <taxon>Schizophyllum</taxon>
    </lineage>
</organism>
<keyword evidence="4" id="KW-1185">Reference proteome</keyword>
<dbReference type="AlphaFoldDB" id="A0A550CLF1"/>
<dbReference type="STRING" id="97359.A0A550CLF1"/>
<dbReference type="EMBL" id="VDMD01000005">
    <property type="protein sequence ID" value="TRM65626.1"/>
    <property type="molecule type" value="Genomic_DNA"/>
</dbReference>
<feature type="signal peptide" evidence="2">
    <location>
        <begin position="1"/>
        <end position="24"/>
    </location>
</feature>
<keyword evidence="2" id="KW-0732">Signal</keyword>
<comment type="caution">
    <text evidence="3">The sequence shown here is derived from an EMBL/GenBank/DDBJ whole genome shotgun (WGS) entry which is preliminary data.</text>
</comment>
<dbReference type="OrthoDB" id="3167181at2759"/>
<name>A0A550CLF1_9AGAR</name>
<feature type="region of interest" description="Disordered" evidence="1">
    <location>
        <begin position="237"/>
        <end position="256"/>
    </location>
</feature>
<feature type="region of interest" description="Disordered" evidence="1">
    <location>
        <begin position="38"/>
        <end position="69"/>
    </location>
</feature>
<reference evidence="3 4" key="1">
    <citation type="journal article" date="2019" name="New Phytol.">
        <title>Comparative genomics reveals unique wood-decay strategies and fruiting body development in the Schizophyllaceae.</title>
        <authorList>
            <person name="Almasi E."/>
            <person name="Sahu N."/>
            <person name="Krizsan K."/>
            <person name="Balint B."/>
            <person name="Kovacs G.M."/>
            <person name="Kiss B."/>
            <person name="Cseklye J."/>
            <person name="Drula E."/>
            <person name="Henrissat B."/>
            <person name="Nagy I."/>
            <person name="Chovatia M."/>
            <person name="Adam C."/>
            <person name="LaButti K."/>
            <person name="Lipzen A."/>
            <person name="Riley R."/>
            <person name="Grigoriev I.V."/>
            <person name="Nagy L.G."/>
        </authorList>
    </citation>
    <scope>NUCLEOTIDE SEQUENCE [LARGE SCALE GENOMIC DNA]</scope>
    <source>
        <strain evidence="3 4">NL-1724</strain>
    </source>
</reference>
<evidence type="ECO:0000313" key="4">
    <source>
        <dbReference type="Proteomes" id="UP000320762"/>
    </source>
</evidence>
<feature type="chain" id="PRO_5021904732" evidence="2">
    <location>
        <begin position="25"/>
        <end position="282"/>
    </location>
</feature>
<sequence>MFTVARVSSWLLVIVSVLALLVQAAPVEETNAQRFARGLPPLTPANLRRTSGTETADQHRPSSHPPTTYTGRLQVRTATGNVLGFVRNWGGAAPISGISFGDGDLRVSISTNNPAAPFDIVATNAKFANPHYIGAEGRGPLNRGSARVVGFNNVGKTRAGSPPFSGHESAIWTMNPQTKALRAHFVNPDGSTPRTTLAYDARANALFFVGDIDAYNDEFDYYPASAVVSSMRSVMPASADSNRSRRCTSSTKLSSPSSSADVVVLETPWSRQDAMVNLIATP</sequence>
<protein>
    <submittedName>
        <fullName evidence="3">Uncharacterized protein</fullName>
    </submittedName>
</protein>
<dbReference type="Proteomes" id="UP000320762">
    <property type="component" value="Unassembled WGS sequence"/>
</dbReference>
<gene>
    <name evidence="3" type="ORF">BD626DRAFT_221686</name>
</gene>